<sequence length="212" mass="22989">MTTFTAEQKAAIKEQAKALGINVVGKSIEKLQTLILEKQPEAPEDSSLEHVRKLATELKIKYTKSTTREELVFAIADVKGWANEKAEVIEFLIAGGNIEELPGFTAIAPKPNSRETSAGGKVEPQEPKKPRKPTKATDAAKPASKPAKAASAKPKATGETVSIQDICEELDVEGRVARRKLRGSDIVKPSESGWNWEAGHADIAKVKELLKK</sequence>
<organism evidence="2 3">
    <name type="scientific">Pseudomonas phage PMBT14</name>
    <dbReference type="NCBI Taxonomy" id="2059855"/>
    <lineage>
        <taxon>Viruses</taxon>
        <taxon>Duplodnaviria</taxon>
        <taxon>Heunggongvirae</taxon>
        <taxon>Uroviricota</taxon>
        <taxon>Caudoviricetes</taxon>
        <taxon>Knuthellervirus</taxon>
        <taxon>Knuthellervirus PMBT14</taxon>
    </lineage>
</organism>
<feature type="region of interest" description="Disordered" evidence="1">
    <location>
        <begin position="105"/>
        <end position="160"/>
    </location>
</feature>
<evidence type="ECO:0000256" key="1">
    <source>
        <dbReference type="SAM" id="MobiDB-lite"/>
    </source>
</evidence>
<accession>A0A2I6PI64</accession>
<keyword evidence="2" id="KW-0347">Helicase</keyword>
<evidence type="ECO:0000313" key="2">
    <source>
        <dbReference type="EMBL" id="AUM59755.1"/>
    </source>
</evidence>
<dbReference type="GeneID" id="55606458"/>
<dbReference type="GO" id="GO:0004386">
    <property type="term" value="F:helicase activity"/>
    <property type="evidence" value="ECO:0007669"/>
    <property type="project" value="UniProtKB-KW"/>
</dbReference>
<keyword evidence="2" id="KW-0067">ATP-binding</keyword>
<dbReference type="KEGG" id="vg:55606458"/>
<keyword evidence="2" id="KW-0378">Hydrolase</keyword>
<dbReference type="EMBL" id="MG596800">
    <property type="protein sequence ID" value="AUM59755.1"/>
    <property type="molecule type" value="Genomic_DNA"/>
</dbReference>
<name>A0A2I6PI64_9CAUD</name>
<keyword evidence="2" id="KW-0547">Nucleotide-binding</keyword>
<dbReference type="Proteomes" id="UP000240618">
    <property type="component" value="Segment"/>
</dbReference>
<protein>
    <submittedName>
        <fullName evidence="2">RNA helicase</fullName>
    </submittedName>
</protein>
<evidence type="ECO:0000313" key="3">
    <source>
        <dbReference type="Proteomes" id="UP000240618"/>
    </source>
</evidence>
<feature type="compositionally biased region" description="Low complexity" evidence="1">
    <location>
        <begin position="136"/>
        <end position="155"/>
    </location>
</feature>
<reference evidence="2 3" key="1">
    <citation type="journal article" date="2018" name="Arch. Virol.">
        <title>Genome sequence of the novel virulent bacteriophage PMBT14 with lytic activity against Pseudomonas fluorescens DSM 50090(R).</title>
        <authorList>
            <person name="Koberg S."/>
            <person name="Gieschler S."/>
            <person name="Brinks E."/>
            <person name="Wenning M."/>
            <person name="Neve H."/>
            <person name="Franz C.M."/>
        </authorList>
    </citation>
    <scope>NUCLEOTIDE SEQUENCE [LARGE SCALE GENOMIC DNA]</scope>
</reference>
<keyword evidence="3" id="KW-1185">Reference proteome</keyword>
<dbReference type="RefSeq" id="YP_009836219.1">
    <property type="nucleotide sequence ID" value="NC_048687.1"/>
</dbReference>
<proteinExistence type="predicted"/>